<dbReference type="InterPro" id="IPR011050">
    <property type="entry name" value="Pectin_lyase_fold/virulence"/>
</dbReference>
<evidence type="ECO:0000256" key="2">
    <source>
        <dbReference type="SAM" id="SignalP"/>
    </source>
</evidence>
<feature type="signal peptide" evidence="2">
    <location>
        <begin position="1"/>
        <end position="28"/>
    </location>
</feature>
<dbReference type="Proteomes" id="UP001374893">
    <property type="component" value="Chromosome"/>
</dbReference>
<gene>
    <name evidence="3" type="ORF">HAHE_06980</name>
</gene>
<feature type="chain" id="PRO_5046804810" evidence="2">
    <location>
        <begin position="29"/>
        <end position="1870"/>
    </location>
</feature>
<dbReference type="EMBL" id="AP024702">
    <property type="protein sequence ID" value="BCX46790.1"/>
    <property type="molecule type" value="Genomic_DNA"/>
</dbReference>
<evidence type="ECO:0000256" key="1">
    <source>
        <dbReference type="ARBA" id="ARBA00022729"/>
    </source>
</evidence>
<sequence length="1870" mass="192135">MKKTQLLPSEAGTRITLALLALTCAATAAPFAKFHGKDGDFLTDETGNGRDLIEQFSGSAKVVYHPAGFFRFPGTEGADEAWVEWTGGGGSPQFTVSFWMRSPSWSQGSFQGFYTNVEPGSFDYQMDLNGTDFRLLSDPGVAITTPAAAFPVNTWLHVVIRKTGSGAEWYITEVGQPSVNLIGTDPLNLGGIQAIRFATNRNRDSFPECDIANVQVYNDDTVDLNLLLAEGPDLNPVIEWDPADDDAGGAGNWDTASLSWQPATGDTPNATWAPNDGTQIAFLGGSGDVVTLTEPISVDELHVGATNYTIDSATAADTLTIASSIFNNRTLTISSPLAGSGAISKQGGAQIFLSGDSPGFSGSYSTDDGETFVTSDDWSNASFITTNDLLHFDNGGGTVTVNSVSLDTGLRVNNGTRLDIAGGILGQIGGGGWISTETGTLGSLTSSGGTLNLTFEPTVTQTIQLMVGVEDFDGGTPLALNIVGAAPGTNNNLNILEPTSYTGGTTIDDIRVFVGTDNAFGTGPVDVLDEAQISLLGTTVTNDVSLTGLGWTGGANVSGAMRFADGSTMSGNTTIAPSGSRITVSGGTALMSGDLLGSGNLEYGIFGNPGFFGTLDFTGAGAGYNGLLTISTGLVNFYGNGVAGDVIVDDTGELGGNGTVAGKLTLGTTGGATLRATAGGFNTTDLVLNGTTNLDFYAYPMAPGTPIPVLSYSGTLSEDGAAGIGDNFALLNPANHRSFGIVDNAMTLEVDLGSLALLFDGTLPDWDVGNTVNWNAGTERFFDGDTVTFDDTAASSAVKISGPLPNPAAITVNNNVLNYSIEGELGTSAGDLTKFGIGFLDLIVPDDNMPYTGNILIDSGTVALTGDTQALRNVESISVNPGGAFRVSAGNAGQDNLPPLKMLGGTLEVDDDDVFLFPASSTMSLAPATSSTLSGTGNFYPFTNSIAGPGNLIKDGTGTLDVTFADLDYTGTTTLNDGLIRIGAGFTAASTDWTINGGELRLGGDSGAPIENLPFTVQIVMTDGRFYVVDNKENTQLLAMDSTGGGFPTVEVDPATTSLTTNVLDLNGIDNRIKLPTTLTSVGPHPVITYTGGIVGVPGVNLVLDPATARPALWNDNAGTLEVTLQPQTHQWTGAASTFWEVGGPDTNWTSTDNLYYNFDAVEFTDVGAGTVLIDDADGDSYFPGKVTFSNTAGNDYALDGSSLQGDATFNVVGGGRVELLTTLDLLGDTTVSNGSILIASTDQADSIHDQSQITVGPTSELNITETNSIQRDDPASEGGLDGDIIIDGGTLTQSGGTHAHIGDITLLNQAQWTATSPDSFNDENVLLTGKVTVGGAIPSTIGPMTFGMAPQGLRTFEVADVTGDASTDLLITAELENSGGAGGVNKTGPGTLEFDAVNTYTGQTRVVEGTVTVNNTAQLYSTGGFFGNNGTTYVFIEGGTLETDRFGYGAARAFSELRNNYYSILIDGGTLRLTGNDPANDTLRSFSIGTNGATLEVAAGGFYRKLAGTVASQNIIYNDLGGDLTLTGEGTGVIEDDLGSYGAGWAGVSLIKDGPGTWLLEGTNTYTGDTLVNDGVLGGSGSVTSNVIVAADASLAPGSSAGTLTIDGNLDLTAPAAGSGILDFELDAIGASDQIVVTGDTALGNGVFGFSDFNFTNLGGLENGVYVLVQSGTLTGTFDGADLSGPIGSATGMLQINNQDIELVVTGAFTPFEDWIENTVFANPGVLASPADKLPGADPDGDGVDNIGEFGFDGDPTDGANNGKVFLVTADGDDGDADPELILTFAARLNAVFNAASPTLASVDGVDYSVAGTLDLSDFTAPVSVESTAVLPPGAPPLSVGWEYRSVSLDGSDNFPDKGFMRASATETP</sequence>
<protein>
    <submittedName>
        <fullName evidence="3">Uncharacterized protein</fullName>
    </submittedName>
</protein>
<dbReference type="SUPFAM" id="SSF51126">
    <property type="entry name" value="Pectin lyase-like"/>
    <property type="match status" value="1"/>
</dbReference>
<proteinExistence type="predicted"/>
<evidence type="ECO:0000313" key="3">
    <source>
        <dbReference type="EMBL" id="BCX46790.1"/>
    </source>
</evidence>
<dbReference type="RefSeq" id="WP_338688675.1">
    <property type="nucleotide sequence ID" value="NZ_AP024702.1"/>
</dbReference>
<dbReference type="InterPro" id="IPR013425">
    <property type="entry name" value="Autotrns_rpt"/>
</dbReference>
<reference evidence="3 4" key="1">
    <citation type="submission" date="2021-06" db="EMBL/GenBank/DDBJ databases">
        <title>Complete genome of Haloferula helveola possessing various polysaccharide degrading enzymes.</title>
        <authorList>
            <person name="Takami H."/>
            <person name="Huang C."/>
            <person name="Hamasaki K."/>
        </authorList>
    </citation>
    <scope>NUCLEOTIDE SEQUENCE [LARGE SCALE GENOMIC DNA]</scope>
    <source>
        <strain evidence="3 4">CN-1</strain>
    </source>
</reference>
<dbReference type="SUPFAM" id="SSF49899">
    <property type="entry name" value="Concanavalin A-like lectins/glucanases"/>
    <property type="match status" value="1"/>
</dbReference>
<dbReference type="Gene3D" id="2.60.120.200">
    <property type="match status" value="1"/>
</dbReference>
<dbReference type="Pfam" id="PF12951">
    <property type="entry name" value="PATR"/>
    <property type="match status" value="3"/>
</dbReference>
<organism evidence="3 4">
    <name type="scientific">Haloferula helveola</name>
    <dbReference type="NCBI Taxonomy" id="490095"/>
    <lineage>
        <taxon>Bacteria</taxon>
        <taxon>Pseudomonadati</taxon>
        <taxon>Verrucomicrobiota</taxon>
        <taxon>Verrucomicrobiia</taxon>
        <taxon>Verrucomicrobiales</taxon>
        <taxon>Verrucomicrobiaceae</taxon>
        <taxon>Haloferula</taxon>
    </lineage>
</organism>
<dbReference type="NCBIfam" id="TIGR02601">
    <property type="entry name" value="autotrns_rpt"/>
    <property type="match status" value="2"/>
</dbReference>
<dbReference type="InterPro" id="IPR013320">
    <property type="entry name" value="ConA-like_dom_sf"/>
</dbReference>
<keyword evidence="1 2" id="KW-0732">Signal</keyword>
<evidence type="ECO:0000313" key="4">
    <source>
        <dbReference type="Proteomes" id="UP001374893"/>
    </source>
</evidence>
<keyword evidence="4" id="KW-1185">Reference proteome</keyword>
<accession>A0ABM7R7L5</accession>
<name>A0ABM7R7L5_9BACT</name>